<comment type="caution">
    <text evidence="1">The sequence shown here is derived from an EMBL/GenBank/DDBJ whole genome shotgun (WGS) entry which is preliminary data.</text>
</comment>
<name>A0A0W8E1V6_9ZZZZ</name>
<dbReference type="AlphaFoldDB" id="A0A0W8E1V6"/>
<accession>A0A0W8E1V6</accession>
<sequence length="92" mass="10613">MKKTRGFDVMTKCLDKSNNTIAALKYFDNSMNEDDHLLLRIFSAESTTENGSYIQPTCLTLEGKQVVELYNFLDHYFSTRDMEEASIIEEDS</sequence>
<organism evidence="1">
    <name type="scientific">hydrocarbon metagenome</name>
    <dbReference type="NCBI Taxonomy" id="938273"/>
    <lineage>
        <taxon>unclassified sequences</taxon>
        <taxon>metagenomes</taxon>
        <taxon>ecological metagenomes</taxon>
    </lineage>
</organism>
<gene>
    <name evidence="1" type="ORF">ASZ90_020239</name>
</gene>
<protein>
    <submittedName>
        <fullName evidence="1">Uncharacterized protein</fullName>
    </submittedName>
</protein>
<reference evidence="1" key="1">
    <citation type="journal article" date="2015" name="Proc. Natl. Acad. Sci. U.S.A.">
        <title>Networks of energetic and metabolic interactions define dynamics in microbial communities.</title>
        <authorList>
            <person name="Embree M."/>
            <person name="Liu J.K."/>
            <person name="Al-Bassam M.M."/>
            <person name="Zengler K."/>
        </authorList>
    </citation>
    <scope>NUCLEOTIDE SEQUENCE</scope>
</reference>
<dbReference type="EMBL" id="LNQE01001920">
    <property type="protein sequence ID" value="KUG02417.1"/>
    <property type="molecule type" value="Genomic_DNA"/>
</dbReference>
<evidence type="ECO:0000313" key="1">
    <source>
        <dbReference type="EMBL" id="KUG02417.1"/>
    </source>
</evidence>
<proteinExistence type="predicted"/>